<dbReference type="Proteomes" id="UP000187526">
    <property type="component" value="Unassembled WGS sequence"/>
</dbReference>
<dbReference type="InterPro" id="IPR035923">
    <property type="entry name" value="TT1751-like_sf"/>
</dbReference>
<dbReference type="AlphaFoldDB" id="A0A1R1I1D5"/>
<comment type="caution">
    <text evidence="1">The sequence shown here is derived from an EMBL/GenBank/DDBJ whole genome shotgun (WGS) entry which is preliminary data.</text>
</comment>
<protein>
    <submittedName>
        <fullName evidence="1">Uncharacterized protein</fullName>
    </submittedName>
</protein>
<gene>
    <name evidence="1" type="ORF">BJN45_13985</name>
</gene>
<dbReference type="InterPro" id="IPR005180">
    <property type="entry name" value="DUF302"/>
</dbReference>
<dbReference type="EMBL" id="MTHD01000005">
    <property type="protein sequence ID" value="OMG52410.1"/>
    <property type="molecule type" value="Genomic_DNA"/>
</dbReference>
<evidence type="ECO:0000313" key="1">
    <source>
        <dbReference type="EMBL" id="OMG52410.1"/>
    </source>
</evidence>
<evidence type="ECO:0000313" key="2">
    <source>
        <dbReference type="Proteomes" id="UP000187526"/>
    </source>
</evidence>
<dbReference type="SUPFAM" id="SSF103247">
    <property type="entry name" value="TT1751-like"/>
    <property type="match status" value="1"/>
</dbReference>
<sequence>MFYVVESSKSFQEVVFDLEPVVQRLGFVVLHRHDLAEILYRREIGIDEECMVFDIANYRHLERLLACGLRLSALLPWRISVFTENGVTRLALLRPETLLAPPGSDPVLARLAAEMEEKMVQIVDEAR</sequence>
<name>A0A1R1I1D5_9RHOO</name>
<proteinExistence type="predicted"/>
<dbReference type="CDD" id="cd14797">
    <property type="entry name" value="DUF302"/>
    <property type="match status" value="1"/>
</dbReference>
<accession>A0A1R1I1D5</accession>
<organism evidence="1 2">
    <name type="scientific">Azonexus hydrophilus</name>
    <dbReference type="NCBI Taxonomy" id="418702"/>
    <lineage>
        <taxon>Bacteria</taxon>
        <taxon>Pseudomonadati</taxon>
        <taxon>Pseudomonadota</taxon>
        <taxon>Betaproteobacteria</taxon>
        <taxon>Rhodocyclales</taxon>
        <taxon>Azonexaceae</taxon>
        <taxon>Azonexus</taxon>
    </lineage>
</organism>
<dbReference type="STRING" id="418702.BJN45_13985"/>
<dbReference type="RefSeq" id="WP_076096289.1">
    <property type="nucleotide sequence ID" value="NZ_MTHD01000005.1"/>
</dbReference>
<keyword evidence="2" id="KW-1185">Reference proteome</keyword>
<dbReference type="Gene3D" id="3.30.310.70">
    <property type="entry name" value="TT1751-like domain"/>
    <property type="match status" value="1"/>
</dbReference>
<reference evidence="1 2" key="1">
    <citation type="submission" date="2016-10" db="EMBL/GenBank/DDBJ databases">
        <title>Alkaliphiles isolated from bioreactors.</title>
        <authorList>
            <person name="Salah Z."/>
            <person name="Rout S.P."/>
            <person name="Humphreys P.N."/>
        </authorList>
    </citation>
    <scope>NUCLEOTIDE SEQUENCE [LARGE SCALE GENOMIC DNA]</scope>
    <source>
        <strain evidence="1 2">ZS02</strain>
    </source>
</reference>